<dbReference type="RefSeq" id="WP_103081587.1">
    <property type="nucleotide sequence ID" value="NZ_CP021850.1"/>
</dbReference>
<dbReference type="AlphaFoldDB" id="A0A2K2F108"/>
<dbReference type="Proteomes" id="UP000236151">
    <property type="component" value="Unassembled WGS sequence"/>
</dbReference>
<name>A0A2K2F108_9CLOT</name>
<evidence type="ECO:0000256" key="3">
    <source>
        <dbReference type="ARBA" id="ARBA00023065"/>
    </source>
</evidence>
<comment type="similarity">
    <text evidence="1">Belongs to the V-ATPase F subunit family.</text>
</comment>
<reference evidence="4 5" key="1">
    <citation type="submission" date="2017-06" db="EMBL/GenBank/DDBJ databases">
        <title>Investigating the central metabolism of Clostridium thermosuccinogenes.</title>
        <authorList>
            <person name="Koendjbiharie J.G."/>
            <person name="van Kranenburg R."/>
        </authorList>
    </citation>
    <scope>NUCLEOTIDE SEQUENCE [LARGE SCALE GENOMIC DNA]</scope>
    <source>
        <strain evidence="4 5">DSM 5806</strain>
    </source>
</reference>
<evidence type="ECO:0000256" key="1">
    <source>
        <dbReference type="ARBA" id="ARBA00010148"/>
    </source>
</evidence>
<organism evidence="4 5">
    <name type="scientific">Clostridium thermosuccinogenes</name>
    <dbReference type="NCBI Taxonomy" id="84032"/>
    <lineage>
        <taxon>Bacteria</taxon>
        <taxon>Bacillati</taxon>
        <taxon>Bacillota</taxon>
        <taxon>Clostridia</taxon>
        <taxon>Eubacteriales</taxon>
        <taxon>Clostridiaceae</taxon>
        <taxon>Clostridium</taxon>
    </lineage>
</organism>
<dbReference type="Pfam" id="PF01990">
    <property type="entry name" value="ATP-synt_F"/>
    <property type="match status" value="1"/>
</dbReference>
<keyword evidence="3" id="KW-0406">Ion transport</keyword>
<keyword evidence="2" id="KW-0813">Transport</keyword>
<dbReference type="GO" id="GO:0046961">
    <property type="term" value="F:proton-transporting ATPase activity, rotational mechanism"/>
    <property type="evidence" value="ECO:0007669"/>
    <property type="project" value="InterPro"/>
</dbReference>
<dbReference type="InterPro" id="IPR008218">
    <property type="entry name" value="ATPase_V1-cplx_f_g_su"/>
</dbReference>
<dbReference type="EMBL" id="NIOJ01000023">
    <property type="protein sequence ID" value="PNT98852.1"/>
    <property type="molecule type" value="Genomic_DNA"/>
</dbReference>
<proteinExistence type="inferred from homology"/>
<gene>
    <name evidence="4" type="ORF">CDQ84_09940</name>
</gene>
<evidence type="ECO:0000313" key="5">
    <source>
        <dbReference type="Proteomes" id="UP000236151"/>
    </source>
</evidence>
<comment type="caution">
    <text evidence="4">The sequence shown here is derived from an EMBL/GenBank/DDBJ whole genome shotgun (WGS) entry which is preliminary data.</text>
</comment>
<dbReference type="SUPFAM" id="SSF159468">
    <property type="entry name" value="AtpF-like"/>
    <property type="match status" value="1"/>
</dbReference>
<dbReference type="OrthoDB" id="46791at2"/>
<evidence type="ECO:0000256" key="2">
    <source>
        <dbReference type="ARBA" id="ARBA00022448"/>
    </source>
</evidence>
<keyword evidence="5" id="KW-1185">Reference proteome</keyword>
<dbReference type="InterPro" id="IPR036906">
    <property type="entry name" value="ATPase_V1_fsu_sf"/>
</dbReference>
<evidence type="ECO:0000313" key="4">
    <source>
        <dbReference type="EMBL" id="PNT98852.1"/>
    </source>
</evidence>
<dbReference type="Gene3D" id="3.40.50.10580">
    <property type="entry name" value="ATPase, V1 complex, subunit F"/>
    <property type="match status" value="1"/>
</dbReference>
<dbReference type="KEGG" id="cthd:CDO33_10640"/>
<sequence length="102" mass="11498">MKMYLISDNIDTLTGMRLAGVEGVVVHEEHEVRDALAEAIEKKDVAAILITEKLVDLIPDYIKQIKLTLKQPLIVEIPDRHGTSRPSDLITRRVRESIGLKI</sequence>
<accession>A0A2K2F108</accession>
<protein>
    <submittedName>
        <fullName evidence="4">ATP synthase subunit F</fullName>
    </submittedName>
</protein>